<dbReference type="SUPFAM" id="SSF103473">
    <property type="entry name" value="MFS general substrate transporter"/>
    <property type="match status" value="1"/>
</dbReference>
<dbReference type="InterPro" id="IPR011701">
    <property type="entry name" value="MFS"/>
</dbReference>
<reference evidence="9" key="1">
    <citation type="journal article" date="2020" name="New Phytol.">
        <title>Comparative genomics reveals dynamic genome evolution in host specialist ectomycorrhizal fungi.</title>
        <authorList>
            <person name="Lofgren L.A."/>
            <person name="Nguyen N.H."/>
            <person name="Vilgalys R."/>
            <person name="Ruytinx J."/>
            <person name="Liao H.L."/>
            <person name="Branco S."/>
            <person name="Kuo A."/>
            <person name="LaButti K."/>
            <person name="Lipzen A."/>
            <person name="Andreopoulos W."/>
            <person name="Pangilinan J."/>
            <person name="Riley R."/>
            <person name="Hundley H."/>
            <person name="Na H."/>
            <person name="Barry K."/>
            <person name="Grigoriev I.V."/>
            <person name="Stajich J.E."/>
            <person name="Kennedy P.G."/>
        </authorList>
    </citation>
    <scope>NUCLEOTIDE SEQUENCE</scope>
    <source>
        <strain evidence="9">DOB743</strain>
    </source>
</reference>
<proteinExistence type="predicted"/>
<feature type="transmembrane region" description="Helical" evidence="7">
    <location>
        <begin position="276"/>
        <end position="294"/>
    </location>
</feature>
<keyword evidence="3 7" id="KW-0812">Transmembrane</keyword>
<evidence type="ECO:0000259" key="8">
    <source>
        <dbReference type="PROSITE" id="PS50850"/>
    </source>
</evidence>
<dbReference type="AlphaFoldDB" id="A0A9P7A302"/>
<feature type="transmembrane region" description="Helical" evidence="7">
    <location>
        <begin position="101"/>
        <end position="119"/>
    </location>
</feature>
<dbReference type="PRINTS" id="PR01035">
    <property type="entry name" value="TCRTETA"/>
</dbReference>
<dbReference type="InterPro" id="IPR020846">
    <property type="entry name" value="MFS_dom"/>
</dbReference>
<feature type="transmembrane region" description="Helical" evidence="7">
    <location>
        <begin position="459"/>
        <end position="476"/>
    </location>
</feature>
<organism evidence="9 10">
    <name type="scientific">Suillus placidus</name>
    <dbReference type="NCBI Taxonomy" id="48579"/>
    <lineage>
        <taxon>Eukaryota</taxon>
        <taxon>Fungi</taxon>
        <taxon>Dikarya</taxon>
        <taxon>Basidiomycota</taxon>
        <taxon>Agaricomycotina</taxon>
        <taxon>Agaricomycetes</taxon>
        <taxon>Agaricomycetidae</taxon>
        <taxon>Boletales</taxon>
        <taxon>Suillineae</taxon>
        <taxon>Suillaceae</taxon>
        <taxon>Suillus</taxon>
    </lineage>
</organism>
<sequence length="481" mass="52396">MVSQQVDEETPLLQSVPPTTKTPLPWRQFSVLLFLQLAEPLASQVISPLIPQMIRHTGITGSDDSKVGYCAGLAYSVFFATQALTILHWSRASDHIGRKPILLIGLFGLSASMFLLGLSKTFWGLIVNRALHGALSGNTCVLKSILAEITDATNFAQAYAYSSIPWMAGGTIGPLIGGRLAQPADRFPNIFGRSEFMKSYPYFLPCAVPATFSAMVWLVMFLFFKETVSNRQTFCQLFKEFRRSDTRQRSTDSVDNEHSSTQGKDDASNPLPVRSILVPSVIVAVASYATLALMDISIRSTQLLFLATPVDMGGLGLDPPRIGNILSAFGIATGMFQIFFFPPLHARLGKKVIYVSSVASGIPIIIAFPVINALARTRGLTMTVWLLVASQLALGVNMNLAFACVFMFIAAAAPNRRSLGATNGFSQMIVSIVRTFGPALAGAMFSFSIQHPRFAWLNYYYLSFTAFFALGASVLLPRQGL</sequence>
<dbReference type="PANTHER" id="PTHR23504">
    <property type="entry name" value="MAJOR FACILITATOR SUPERFAMILY DOMAIN-CONTAINING PROTEIN 10"/>
    <property type="match status" value="1"/>
</dbReference>
<feature type="domain" description="Major facilitator superfamily (MFS) profile" evidence="8">
    <location>
        <begin position="28"/>
        <end position="481"/>
    </location>
</feature>
<evidence type="ECO:0000256" key="5">
    <source>
        <dbReference type="ARBA" id="ARBA00023136"/>
    </source>
</evidence>
<feature type="transmembrane region" description="Helical" evidence="7">
    <location>
        <begin position="352"/>
        <end position="372"/>
    </location>
</feature>
<evidence type="ECO:0000256" key="2">
    <source>
        <dbReference type="ARBA" id="ARBA00022448"/>
    </source>
</evidence>
<dbReference type="Gene3D" id="1.20.1250.20">
    <property type="entry name" value="MFS general substrate transporter like domains"/>
    <property type="match status" value="1"/>
</dbReference>
<dbReference type="Pfam" id="PF07690">
    <property type="entry name" value="MFS_1"/>
    <property type="match status" value="1"/>
</dbReference>
<evidence type="ECO:0000256" key="7">
    <source>
        <dbReference type="SAM" id="Phobius"/>
    </source>
</evidence>
<comment type="caution">
    <text evidence="9">The sequence shown here is derived from an EMBL/GenBank/DDBJ whole genome shotgun (WGS) entry which is preliminary data.</text>
</comment>
<comment type="subcellular location">
    <subcellularLocation>
        <location evidence="1">Membrane</location>
        <topology evidence="1">Multi-pass membrane protein</topology>
    </subcellularLocation>
</comment>
<keyword evidence="2" id="KW-0813">Transport</keyword>
<keyword evidence="10" id="KW-1185">Reference proteome</keyword>
<keyword evidence="5 7" id="KW-0472">Membrane</keyword>
<feature type="transmembrane region" description="Helical" evidence="7">
    <location>
        <begin position="202"/>
        <end position="224"/>
    </location>
</feature>
<dbReference type="OrthoDB" id="419616at2759"/>
<feature type="transmembrane region" description="Helical" evidence="7">
    <location>
        <begin position="384"/>
        <end position="413"/>
    </location>
</feature>
<dbReference type="PANTHER" id="PTHR23504:SF15">
    <property type="entry name" value="MAJOR FACILITATOR SUPERFAMILY (MFS) PROFILE DOMAIN-CONTAINING PROTEIN"/>
    <property type="match status" value="1"/>
</dbReference>
<dbReference type="InterPro" id="IPR036259">
    <property type="entry name" value="MFS_trans_sf"/>
</dbReference>
<gene>
    <name evidence="9" type="ORF">EV702DRAFT_1244675</name>
</gene>
<dbReference type="EMBL" id="JABBWD010000005">
    <property type="protein sequence ID" value="KAG1781525.1"/>
    <property type="molecule type" value="Genomic_DNA"/>
</dbReference>
<accession>A0A9P7A302</accession>
<evidence type="ECO:0000256" key="1">
    <source>
        <dbReference type="ARBA" id="ARBA00004141"/>
    </source>
</evidence>
<dbReference type="GO" id="GO:0016020">
    <property type="term" value="C:membrane"/>
    <property type="evidence" value="ECO:0007669"/>
    <property type="project" value="UniProtKB-SubCell"/>
</dbReference>
<feature type="region of interest" description="Disordered" evidence="6">
    <location>
        <begin position="248"/>
        <end position="268"/>
    </location>
</feature>
<dbReference type="Proteomes" id="UP000714275">
    <property type="component" value="Unassembled WGS sequence"/>
</dbReference>
<name>A0A9P7A302_9AGAM</name>
<evidence type="ECO:0000313" key="10">
    <source>
        <dbReference type="Proteomes" id="UP000714275"/>
    </source>
</evidence>
<protein>
    <submittedName>
        <fullName evidence="9">Major facilitator superfamily domain-containing protein</fullName>
    </submittedName>
</protein>
<keyword evidence="4 7" id="KW-1133">Transmembrane helix</keyword>
<evidence type="ECO:0000256" key="6">
    <source>
        <dbReference type="SAM" id="MobiDB-lite"/>
    </source>
</evidence>
<evidence type="ECO:0000313" key="9">
    <source>
        <dbReference type="EMBL" id="KAG1781525.1"/>
    </source>
</evidence>
<dbReference type="PROSITE" id="PS50850">
    <property type="entry name" value="MFS"/>
    <property type="match status" value="1"/>
</dbReference>
<feature type="transmembrane region" description="Helical" evidence="7">
    <location>
        <begin position="322"/>
        <end position="340"/>
    </location>
</feature>
<evidence type="ECO:0000256" key="3">
    <source>
        <dbReference type="ARBA" id="ARBA00022692"/>
    </source>
</evidence>
<dbReference type="InterPro" id="IPR001958">
    <property type="entry name" value="Tet-R_TetA/multi-R_MdtG-like"/>
</dbReference>
<dbReference type="GO" id="GO:0022857">
    <property type="term" value="F:transmembrane transporter activity"/>
    <property type="evidence" value="ECO:0007669"/>
    <property type="project" value="InterPro"/>
</dbReference>
<feature type="transmembrane region" description="Helical" evidence="7">
    <location>
        <begin position="67"/>
        <end position="89"/>
    </location>
</feature>
<feature type="compositionally biased region" description="Basic and acidic residues" evidence="6">
    <location>
        <begin position="248"/>
        <end position="267"/>
    </location>
</feature>
<evidence type="ECO:0000256" key="4">
    <source>
        <dbReference type="ARBA" id="ARBA00022989"/>
    </source>
</evidence>
<feature type="transmembrane region" description="Helical" evidence="7">
    <location>
        <begin position="425"/>
        <end position="447"/>
    </location>
</feature>